<accession>A0ACB7Y4S4</accession>
<reference evidence="1 2" key="1">
    <citation type="journal article" date="2021" name="Hortic Res">
        <title>High-quality reference genome and annotation aids understanding of berry development for evergreen blueberry (Vaccinium darrowii).</title>
        <authorList>
            <person name="Yu J."/>
            <person name="Hulse-Kemp A.M."/>
            <person name="Babiker E."/>
            <person name="Staton M."/>
        </authorList>
    </citation>
    <scope>NUCLEOTIDE SEQUENCE [LARGE SCALE GENOMIC DNA]</scope>
    <source>
        <strain evidence="2">cv. NJ 8807/NJ 8810</strain>
        <tissue evidence="1">Young leaf</tissue>
    </source>
</reference>
<proteinExistence type="predicted"/>
<evidence type="ECO:0000313" key="2">
    <source>
        <dbReference type="Proteomes" id="UP000828048"/>
    </source>
</evidence>
<protein>
    <submittedName>
        <fullName evidence="1">Uncharacterized protein</fullName>
    </submittedName>
</protein>
<dbReference type="Proteomes" id="UP000828048">
    <property type="component" value="Chromosome 7"/>
</dbReference>
<evidence type="ECO:0000313" key="1">
    <source>
        <dbReference type="EMBL" id="KAH7848541.1"/>
    </source>
</evidence>
<sequence length="327" mass="35931">MLETFDLGHNNFIGGFPLWVAKLKPLVNLYIDSNQLTGPLPLNLSGLQNLRMLYVSNNSFTGVIPPWLFTLPSLEALALGYNKLHGPIPESISTLVNLIDLFFESTNLSGVVDLQKLENLQSLSLSNTNISVIANTFPNLKYLYMSSCNIEVFPGFLRTSENLATLDLSNNRIHGQIPNWVLFIGKYSLRDLNLSHNFLTNIKQLPWEKLDTLDLRFNLLQGPLPIPPASIRYFFISNNSLHGEIPSLICNASSLEILDLSHNKFSGAVPQCLGNFSSALSVLNLRSNGFEGTLPLEGSEALSLTLGIAAATGLGLLAFSEVGLLRF</sequence>
<gene>
    <name evidence="1" type="ORF">Vadar_004175</name>
</gene>
<name>A0ACB7Y4S4_9ERIC</name>
<keyword evidence="2" id="KW-1185">Reference proteome</keyword>
<comment type="caution">
    <text evidence="1">The sequence shown here is derived from an EMBL/GenBank/DDBJ whole genome shotgun (WGS) entry which is preliminary data.</text>
</comment>
<dbReference type="EMBL" id="CM037157">
    <property type="protein sequence ID" value="KAH7848541.1"/>
    <property type="molecule type" value="Genomic_DNA"/>
</dbReference>
<organism evidence="1 2">
    <name type="scientific">Vaccinium darrowii</name>
    <dbReference type="NCBI Taxonomy" id="229202"/>
    <lineage>
        <taxon>Eukaryota</taxon>
        <taxon>Viridiplantae</taxon>
        <taxon>Streptophyta</taxon>
        <taxon>Embryophyta</taxon>
        <taxon>Tracheophyta</taxon>
        <taxon>Spermatophyta</taxon>
        <taxon>Magnoliopsida</taxon>
        <taxon>eudicotyledons</taxon>
        <taxon>Gunneridae</taxon>
        <taxon>Pentapetalae</taxon>
        <taxon>asterids</taxon>
        <taxon>Ericales</taxon>
        <taxon>Ericaceae</taxon>
        <taxon>Vaccinioideae</taxon>
        <taxon>Vaccinieae</taxon>
        <taxon>Vaccinium</taxon>
    </lineage>
</organism>